<organism evidence="2 3">
    <name type="scientific">Clostridium tepidiprofundi DSM 19306</name>
    <dbReference type="NCBI Taxonomy" id="1121338"/>
    <lineage>
        <taxon>Bacteria</taxon>
        <taxon>Bacillati</taxon>
        <taxon>Bacillota</taxon>
        <taxon>Clostridia</taxon>
        <taxon>Eubacteriales</taxon>
        <taxon>Clostridiaceae</taxon>
        <taxon>Clostridium</taxon>
    </lineage>
</organism>
<name>A0A151AYX8_9CLOT</name>
<dbReference type="Proteomes" id="UP000075531">
    <property type="component" value="Unassembled WGS sequence"/>
</dbReference>
<sequence length="113" mass="12990">MVLVIDEFPYIAMANKSIPSLMQNLIDHNLKNSKLFIIICGCSMSFMEKEILSYKSPLYGRRTSQMKIEPFDFFDSINFFQNYSIQNQVISYGIVGGIPQYLQIATKTAVQFL</sequence>
<evidence type="ECO:0000313" key="3">
    <source>
        <dbReference type="Proteomes" id="UP000075531"/>
    </source>
</evidence>
<dbReference type="RefSeq" id="WP_066826673.1">
    <property type="nucleotide sequence ID" value="NZ_LTBA01000036.1"/>
</dbReference>
<evidence type="ECO:0000313" key="2">
    <source>
        <dbReference type="EMBL" id="KYH32864.1"/>
    </source>
</evidence>
<dbReference type="Pfam" id="PF01637">
    <property type="entry name" value="ATPase_2"/>
    <property type="match status" value="1"/>
</dbReference>
<comment type="caution">
    <text evidence="2">The sequence shown here is derived from an EMBL/GenBank/DDBJ whole genome shotgun (WGS) entry which is preliminary data.</text>
</comment>
<dbReference type="Gene3D" id="3.40.50.300">
    <property type="entry name" value="P-loop containing nucleotide triphosphate hydrolases"/>
    <property type="match status" value="1"/>
</dbReference>
<reference evidence="2 3" key="1">
    <citation type="submission" date="2016-02" db="EMBL/GenBank/DDBJ databases">
        <title>Genome sequence of Clostridium tepidiprofundi DSM 19306.</title>
        <authorList>
            <person name="Poehlein A."/>
            <person name="Daniel R."/>
        </authorList>
    </citation>
    <scope>NUCLEOTIDE SEQUENCE [LARGE SCALE GENOMIC DNA]</scope>
    <source>
        <strain evidence="2 3">DSM 19306</strain>
    </source>
</reference>
<dbReference type="STRING" id="1121338.CLTEP_22310"/>
<accession>A0A151AYX8</accession>
<dbReference type="EMBL" id="LTBA01000036">
    <property type="protein sequence ID" value="KYH32864.1"/>
    <property type="molecule type" value="Genomic_DNA"/>
</dbReference>
<dbReference type="AlphaFoldDB" id="A0A151AYX8"/>
<dbReference type="PANTHER" id="PTHR34704">
    <property type="entry name" value="ATPASE"/>
    <property type="match status" value="1"/>
</dbReference>
<dbReference type="SUPFAM" id="SSF52540">
    <property type="entry name" value="P-loop containing nucleoside triphosphate hydrolases"/>
    <property type="match status" value="1"/>
</dbReference>
<feature type="domain" description="ATPase" evidence="1">
    <location>
        <begin position="1"/>
        <end position="102"/>
    </location>
</feature>
<dbReference type="PATRIC" id="fig|1121338.3.peg.2301"/>
<keyword evidence="3" id="KW-1185">Reference proteome</keyword>
<dbReference type="PANTHER" id="PTHR34704:SF2">
    <property type="entry name" value="ATPASE"/>
    <property type="match status" value="1"/>
</dbReference>
<dbReference type="InterPro" id="IPR027417">
    <property type="entry name" value="P-loop_NTPase"/>
</dbReference>
<protein>
    <submittedName>
        <fullName evidence="2">Archaeal ATPase</fullName>
    </submittedName>
</protein>
<proteinExistence type="predicted"/>
<gene>
    <name evidence="2" type="ORF">CLTEP_22310</name>
</gene>
<evidence type="ECO:0000259" key="1">
    <source>
        <dbReference type="Pfam" id="PF01637"/>
    </source>
</evidence>
<dbReference type="InterPro" id="IPR011579">
    <property type="entry name" value="ATPase_dom"/>
</dbReference>
<dbReference type="GO" id="GO:0005524">
    <property type="term" value="F:ATP binding"/>
    <property type="evidence" value="ECO:0007669"/>
    <property type="project" value="InterPro"/>
</dbReference>